<organism evidence="2 3">
    <name type="scientific">Paspalum notatum var. saurae</name>
    <dbReference type="NCBI Taxonomy" id="547442"/>
    <lineage>
        <taxon>Eukaryota</taxon>
        <taxon>Viridiplantae</taxon>
        <taxon>Streptophyta</taxon>
        <taxon>Embryophyta</taxon>
        <taxon>Tracheophyta</taxon>
        <taxon>Spermatophyta</taxon>
        <taxon>Magnoliopsida</taxon>
        <taxon>Liliopsida</taxon>
        <taxon>Poales</taxon>
        <taxon>Poaceae</taxon>
        <taxon>PACMAD clade</taxon>
        <taxon>Panicoideae</taxon>
        <taxon>Andropogonodae</taxon>
        <taxon>Paspaleae</taxon>
        <taxon>Paspalinae</taxon>
        <taxon>Paspalum</taxon>
    </lineage>
</organism>
<reference evidence="2 3" key="1">
    <citation type="submission" date="2024-02" db="EMBL/GenBank/DDBJ databases">
        <title>High-quality chromosome-scale genome assembly of Pensacola bahiagrass (Paspalum notatum Flugge var. saurae).</title>
        <authorList>
            <person name="Vega J.M."/>
            <person name="Podio M."/>
            <person name="Orjuela J."/>
            <person name="Siena L.A."/>
            <person name="Pessino S.C."/>
            <person name="Combes M.C."/>
            <person name="Mariac C."/>
            <person name="Albertini E."/>
            <person name="Pupilli F."/>
            <person name="Ortiz J.P.A."/>
            <person name="Leblanc O."/>
        </authorList>
    </citation>
    <scope>NUCLEOTIDE SEQUENCE [LARGE SCALE GENOMIC DNA]</scope>
    <source>
        <strain evidence="2">R1</strain>
        <tissue evidence="2">Leaf</tissue>
    </source>
</reference>
<keyword evidence="3" id="KW-1185">Reference proteome</keyword>
<protein>
    <submittedName>
        <fullName evidence="2">Uncharacterized protein</fullName>
    </submittedName>
</protein>
<sequence>MTKIFCAVLVSSLLLATLAGASSSSVSPSLGRHHQALVLGRKVRELGELGHQYQRYQSEHKQQPEEVAMEAKKPVETINAGWAADQGEDAKAGLIYSADYSGVAMHAGSPPTTRPKHKHPKP</sequence>
<proteinExistence type="predicted"/>
<evidence type="ECO:0000313" key="2">
    <source>
        <dbReference type="EMBL" id="WVZ87504.1"/>
    </source>
</evidence>
<dbReference type="Proteomes" id="UP001341281">
    <property type="component" value="Chromosome 07"/>
</dbReference>
<feature type="chain" id="PRO_5042913510" evidence="1">
    <location>
        <begin position="22"/>
        <end position="122"/>
    </location>
</feature>
<feature type="signal peptide" evidence="1">
    <location>
        <begin position="1"/>
        <end position="21"/>
    </location>
</feature>
<name>A0AAQ3UBK3_PASNO</name>
<evidence type="ECO:0000313" key="3">
    <source>
        <dbReference type="Proteomes" id="UP001341281"/>
    </source>
</evidence>
<dbReference type="EMBL" id="CP144751">
    <property type="protein sequence ID" value="WVZ87504.1"/>
    <property type="molecule type" value="Genomic_DNA"/>
</dbReference>
<evidence type="ECO:0000256" key="1">
    <source>
        <dbReference type="SAM" id="SignalP"/>
    </source>
</evidence>
<dbReference type="AlphaFoldDB" id="A0AAQ3UBK3"/>
<keyword evidence="1" id="KW-0732">Signal</keyword>
<accession>A0AAQ3UBK3</accession>
<gene>
    <name evidence="2" type="ORF">U9M48_034133</name>
</gene>